<feature type="domain" description="Phosphatidylglycerol lysyltransferase C-terminal" evidence="15">
    <location>
        <begin position="543"/>
        <end position="832"/>
    </location>
</feature>
<feature type="transmembrane region" description="Helical" evidence="14">
    <location>
        <begin position="166"/>
        <end position="188"/>
    </location>
</feature>
<dbReference type="GO" id="GO:0005886">
    <property type="term" value="C:plasma membrane"/>
    <property type="evidence" value="ECO:0007669"/>
    <property type="project" value="UniProtKB-SubCell"/>
</dbReference>
<feature type="transmembrane region" description="Helical" evidence="14">
    <location>
        <begin position="50"/>
        <end position="70"/>
    </location>
</feature>
<comment type="similarity">
    <text evidence="2">Belongs to the LPG synthase family.</text>
</comment>
<evidence type="ECO:0000256" key="11">
    <source>
        <dbReference type="ARBA" id="ARBA00023251"/>
    </source>
</evidence>
<feature type="transmembrane region" description="Helical" evidence="14">
    <location>
        <begin position="368"/>
        <end position="390"/>
    </location>
</feature>
<feature type="transmembrane region" description="Helical" evidence="14">
    <location>
        <begin position="12"/>
        <end position="30"/>
    </location>
</feature>
<evidence type="ECO:0000256" key="1">
    <source>
        <dbReference type="ARBA" id="ARBA00004651"/>
    </source>
</evidence>
<dbReference type="EMBL" id="LUUH01000002">
    <property type="protein sequence ID" value="OAI09617.1"/>
    <property type="molecule type" value="Genomic_DNA"/>
</dbReference>
<protein>
    <recommendedName>
        <fullName evidence="4">Phosphatidylglycerol lysyltransferase</fullName>
        <ecNumber evidence="3">2.3.2.3</ecNumber>
    </recommendedName>
    <alternativeName>
        <fullName evidence="12">Lysylphosphatidylglycerol synthase</fullName>
    </alternativeName>
</protein>
<evidence type="ECO:0000256" key="14">
    <source>
        <dbReference type="SAM" id="Phobius"/>
    </source>
</evidence>
<feature type="transmembrane region" description="Helical" evidence="14">
    <location>
        <begin position="132"/>
        <end position="154"/>
    </location>
</feature>
<dbReference type="PROSITE" id="PS51257">
    <property type="entry name" value="PROKAR_LIPOPROTEIN"/>
    <property type="match status" value="1"/>
</dbReference>
<feature type="transmembrane region" description="Helical" evidence="14">
    <location>
        <begin position="455"/>
        <end position="476"/>
    </location>
</feature>
<feature type="transmembrane region" description="Helical" evidence="14">
    <location>
        <begin position="830"/>
        <end position="850"/>
    </location>
</feature>
<reference evidence="16 17" key="1">
    <citation type="submission" date="2016-03" db="EMBL/GenBank/DDBJ databases">
        <authorList>
            <person name="Ploux O."/>
        </authorList>
    </citation>
    <scope>NUCLEOTIDE SEQUENCE [LARGE SCALE GENOMIC DNA]</scope>
    <source>
        <strain evidence="16 17">R-45371</strain>
    </source>
</reference>
<dbReference type="GO" id="GO:0046677">
    <property type="term" value="P:response to antibiotic"/>
    <property type="evidence" value="ECO:0007669"/>
    <property type="project" value="UniProtKB-KW"/>
</dbReference>
<comment type="catalytic activity">
    <reaction evidence="13">
        <text>L-lysyl-tRNA(Lys) + a 1,2-diacyl-sn-glycero-3-phospho-(1'-sn-glycerol) = a 1,2-diacyl-sn-glycero-3-phospho-1'-(3'-O-L-lysyl)-sn-glycerol + tRNA(Lys)</text>
        <dbReference type="Rhea" id="RHEA:10668"/>
        <dbReference type="Rhea" id="RHEA-COMP:9696"/>
        <dbReference type="Rhea" id="RHEA-COMP:9697"/>
        <dbReference type="ChEBI" id="CHEBI:64716"/>
        <dbReference type="ChEBI" id="CHEBI:75792"/>
        <dbReference type="ChEBI" id="CHEBI:78442"/>
        <dbReference type="ChEBI" id="CHEBI:78529"/>
        <dbReference type="EC" id="2.3.2.3"/>
    </reaction>
</comment>
<keyword evidence="10 14" id="KW-0472">Membrane</keyword>
<dbReference type="Pfam" id="PF03706">
    <property type="entry name" value="LPG_synthase_TM"/>
    <property type="match status" value="1"/>
</dbReference>
<gene>
    <name evidence="16" type="ORF">A1353_04710</name>
</gene>
<evidence type="ECO:0000256" key="3">
    <source>
        <dbReference type="ARBA" id="ARBA00012014"/>
    </source>
</evidence>
<dbReference type="InterPro" id="IPR051211">
    <property type="entry name" value="PG_lysyltransferase"/>
</dbReference>
<organism evidence="16 17">
    <name type="scientific">Methylomonas methanica</name>
    <dbReference type="NCBI Taxonomy" id="421"/>
    <lineage>
        <taxon>Bacteria</taxon>
        <taxon>Pseudomonadati</taxon>
        <taxon>Pseudomonadota</taxon>
        <taxon>Gammaproteobacteria</taxon>
        <taxon>Methylococcales</taxon>
        <taxon>Methylococcaceae</taxon>
        <taxon>Methylomonas</taxon>
    </lineage>
</organism>
<keyword evidence="5" id="KW-1003">Cell membrane</keyword>
<feature type="transmembrane region" description="Helical" evidence="14">
    <location>
        <begin position="280"/>
        <end position="307"/>
    </location>
</feature>
<dbReference type="GO" id="GO:0006629">
    <property type="term" value="P:lipid metabolic process"/>
    <property type="evidence" value="ECO:0007669"/>
    <property type="project" value="UniProtKB-KW"/>
</dbReference>
<evidence type="ECO:0000256" key="4">
    <source>
        <dbReference type="ARBA" id="ARBA00021546"/>
    </source>
</evidence>
<dbReference type="NCBIfam" id="NF033480">
    <property type="entry name" value="bifunc_MprF"/>
    <property type="match status" value="1"/>
</dbReference>
<dbReference type="InterPro" id="IPR016181">
    <property type="entry name" value="Acyl_CoA_acyltransferase"/>
</dbReference>
<evidence type="ECO:0000256" key="5">
    <source>
        <dbReference type="ARBA" id="ARBA00022475"/>
    </source>
</evidence>
<dbReference type="PANTHER" id="PTHR34697:SF2">
    <property type="entry name" value="PHOSPHATIDYLGLYCEROL LYSYLTRANSFERASE"/>
    <property type="match status" value="1"/>
</dbReference>
<evidence type="ECO:0000256" key="2">
    <source>
        <dbReference type="ARBA" id="ARBA00008627"/>
    </source>
</evidence>
<keyword evidence="8 14" id="KW-1133">Transmembrane helix</keyword>
<keyword evidence="7 14" id="KW-0812">Transmembrane</keyword>
<evidence type="ECO:0000256" key="10">
    <source>
        <dbReference type="ARBA" id="ARBA00023136"/>
    </source>
</evidence>
<comment type="caution">
    <text evidence="16">The sequence shown here is derived from an EMBL/GenBank/DDBJ whole genome shotgun (WGS) entry which is preliminary data.</text>
</comment>
<feature type="transmembrane region" description="Helical" evidence="14">
    <location>
        <begin position="426"/>
        <end position="443"/>
    </location>
</feature>
<sequence>MNRETISRFSQAISHWLPLGLFACALYIVHQQIAAHELTDILDTLKTTPLPIVAAALLLTVINYLVLAGYDWLALRFTGHRQIPLRKMIAAALLSYAISNNTGHAWAAGGSIRYRFYSRWGVPGWDVLKISLFQTATYLLGALTLGLVGSLLLPHYLSNIIQEPPAIHWVSLVCAVSLLAYWLGVFLWRKPLFVKGFELHLPSPLMALWQTLVASIDVVLSSLVLWVLLLNQVDIDFGAFLVVFVIAQVVGVISQVPGGIGVFESAYLWLMADIEATDQHLILISALLLYRVIYYFVPLLLAGIGLLGYEIDSRRAQFAESSQLVRKILTAIVPQLYSLLLLIAGGVLIVSGAIPANSEAMDWLREAVALPVVEFSHLAGSLIGLVLLFLARGIWLRIDAAWFGSLILLGLGIFASLLKGFDWREALVLSIIMLLLLPTRSHFQRHSSLLRMSFSTSWIATVVMVLAGSTWLGFFAHRDVEYAHELWWLFSYEDDAPRFLRALLVMTVVSVSYGVQRLLSVAPPEDLEKPTEEEISEVRNLLTHCEDTHGFLALLADKYLLWNQRRSAFIMYATTDQFWVAMGDPIGEPSAIENLLWEFHEQANLHGTKAVFYQAGPSLLPYYLDLGMSLFKLGEEARVDLTTFSLQGKQRDSQRSARNKFGKMDYRFEILTGDDVQAALPALRQISDVWLAHKNTREKGFSLGFFAETYIRHTDVAVIKDPSGQIKAFANLWQTENRQELSIDLMRYDPESPKGIMDFLFAELMMWGKAENYQWFSLGMAPLAGLERRPLAPLWHKIGTTIFDLGDHFYNFEGLYEYKAKFAPTWQPRYLAAPAGISVPFILMVITRLISGGWRGIFSK</sequence>
<keyword evidence="6" id="KW-0808">Transferase</keyword>
<dbReference type="GO" id="GO:0050071">
    <property type="term" value="F:phosphatidylglycerol lysyltransferase activity"/>
    <property type="evidence" value="ECO:0007669"/>
    <property type="project" value="UniProtKB-EC"/>
</dbReference>
<evidence type="ECO:0000259" key="15">
    <source>
        <dbReference type="Pfam" id="PF09924"/>
    </source>
</evidence>
<proteinExistence type="inferred from homology"/>
<keyword evidence="11" id="KW-0046">Antibiotic resistance</keyword>
<feature type="transmembrane region" description="Helical" evidence="14">
    <location>
        <begin position="402"/>
        <end position="420"/>
    </location>
</feature>
<evidence type="ECO:0000256" key="6">
    <source>
        <dbReference type="ARBA" id="ARBA00022679"/>
    </source>
</evidence>
<evidence type="ECO:0000256" key="8">
    <source>
        <dbReference type="ARBA" id="ARBA00022989"/>
    </source>
</evidence>
<keyword evidence="9" id="KW-0443">Lipid metabolism</keyword>
<evidence type="ECO:0000256" key="7">
    <source>
        <dbReference type="ARBA" id="ARBA00022692"/>
    </source>
</evidence>
<evidence type="ECO:0000256" key="12">
    <source>
        <dbReference type="ARBA" id="ARBA00031899"/>
    </source>
</evidence>
<evidence type="ECO:0000313" key="17">
    <source>
        <dbReference type="Proteomes" id="UP000077763"/>
    </source>
</evidence>
<feature type="transmembrane region" description="Helical" evidence="14">
    <location>
        <begin position="91"/>
        <end position="112"/>
    </location>
</feature>
<dbReference type="RefSeq" id="WP_064035377.1">
    <property type="nucleotide sequence ID" value="NZ_LUUH01000002.1"/>
</dbReference>
<evidence type="ECO:0000256" key="13">
    <source>
        <dbReference type="ARBA" id="ARBA00047540"/>
    </source>
</evidence>
<dbReference type="SUPFAM" id="SSF55729">
    <property type="entry name" value="Acyl-CoA N-acyltransferases (Nat)"/>
    <property type="match status" value="1"/>
</dbReference>
<evidence type="ECO:0000313" key="16">
    <source>
        <dbReference type="EMBL" id="OAI09617.1"/>
    </source>
</evidence>
<dbReference type="AlphaFoldDB" id="A0A177MV66"/>
<name>A0A177MV66_METMH</name>
<comment type="subcellular location">
    <subcellularLocation>
        <location evidence="1">Cell membrane</location>
        <topology evidence="1">Multi-pass membrane protein</topology>
    </subcellularLocation>
</comment>
<dbReference type="InterPro" id="IPR022791">
    <property type="entry name" value="L-PG_synthase/AglD"/>
</dbReference>
<dbReference type="Proteomes" id="UP000077763">
    <property type="component" value="Unassembled WGS sequence"/>
</dbReference>
<feature type="transmembrane region" description="Helical" evidence="14">
    <location>
        <begin position="237"/>
        <end position="260"/>
    </location>
</feature>
<dbReference type="EC" id="2.3.2.3" evidence="3"/>
<dbReference type="GO" id="GO:0055091">
    <property type="term" value="P:phospholipid homeostasis"/>
    <property type="evidence" value="ECO:0007669"/>
    <property type="project" value="TreeGrafter"/>
</dbReference>
<feature type="transmembrane region" description="Helical" evidence="14">
    <location>
        <begin position="208"/>
        <end position="230"/>
    </location>
</feature>
<evidence type="ECO:0000256" key="9">
    <source>
        <dbReference type="ARBA" id="ARBA00023098"/>
    </source>
</evidence>
<feature type="transmembrane region" description="Helical" evidence="14">
    <location>
        <begin position="328"/>
        <end position="356"/>
    </location>
</feature>
<dbReference type="PANTHER" id="PTHR34697">
    <property type="entry name" value="PHOSPHATIDYLGLYCEROL LYSYLTRANSFERASE"/>
    <property type="match status" value="1"/>
</dbReference>
<dbReference type="Pfam" id="PF09924">
    <property type="entry name" value="LPG_synthase_C"/>
    <property type="match status" value="1"/>
</dbReference>
<dbReference type="InterPro" id="IPR024320">
    <property type="entry name" value="LPG_synthase_C"/>
</dbReference>
<accession>A0A177MV66</accession>